<feature type="domain" description="RagB/SusD" evidence="6">
    <location>
        <begin position="378"/>
        <end position="509"/>
    </location>
</feature>
<dbReference type="Pfam" id="PF14322">
    <property type="entry name" value="SusD-like_3"/>
    <property type="match status" value="1"/>
</dbReference>
<evidence type="ECO:0000259" key="7">
    <source>
        <dbReference type="Pfam" id="PF14322"/>
    </source>
</evidence>
<keyword evidence="9" id="KW-1185">Reference proteome</keyword>
<dbReference type="Pfam" id="PF07980">
    <property type="entry name" value="SusD_RagB"/>
    <property type="match status" value="1"/>
</dbReference>
<name>A0ABP3YFR5_9BACT</name>
<dbReference type="Gene3D" id="1.25.40.390">
    <property type="match status" value="1"/>
</dbReference>
<dbReference type="Proteomes" id="UP001500469">
    <property type="component" value="Unassembled WGS sequence"/>
</dbReference>
<feature type="domain" description="SusD-like N-terminal" evidence="7">
    <location>
        <begin position="40"/>
        <end position="231"/>
    </location>
</feature>
<dbReference type="InterPro" id="IPR012944">
    <property type="entry name" value="SusD_RagB_dom"/>
</dbReference>
<evidence type="ECO:0000259" key="6">
    <source>
        <dbReference type="Pfam" id="PF07980"/>
    </source>
</evidence>
<reference evidence="9" key="1">
    <citation type="journal article" date="2019" name="Int. J. Syst. Evol. Microbiol.">
        <title>The Global Catalogue of Microorganisms (GCM) 10K type strain sequencing project: providing services to taxonomists for standard genome sequencing and annotation.</title>
        <authorList>
            <consortium name="The Broad Institute Genomics Platform"/>
            <consortium name="The Broad Institute Genome Sequencing Center for Infectious Disease"/>
            <person name="Wu L."/>
            <person name="Ma J."/>
        </authorList>
    </citation>
    <scope>NUCLEOTIDE SEQUENCE [LARGE SCALE GENOMIC DNA]</scope>
    <source>
        <strain evidence="9">JCM 16112</strain>
    </source>
</reference>
<dbReference type="SUPFAM" id="SSF48452">
    <property type="entry name" value="TPR-like"/>
    <property type="match status" value="1"/>
</dbReference>
<evidence type="ECO:0000256" key="5">
    <source>
        <dbReference type="ARBA" id="ARBA00023237"/>
    </source>
</evidence>
<evidence type="ECO:0000256" key="1">
    <source>
        <dbReference type="ARBA" id="ARBA00004442"/>
    </source>
</evidence>
<accession>A0ABP3YFR5</accession>
<dbReference type="InterPro" id="IPR033985">
    <property type="entry name" value="SusD-like_N"/>
</dbReference>
<protein>
    <submittedName>
        <fullName evidence="8">RagB/SusD family nutrient uptake outer membrane protein</fullName>
    </submittedName>
</protein>
<proteinExistence type="inferred from homology"/>
<sequence length="509" mass="58008">MRFIVLKIKNNYDMRVIHKLRIGFLLASTLFISQGCNDILEENPQSEISDAQFWKTEADAQAGVAGIYDALQSAYSRKYFVWGEFRSDNFKASPAGENPEALQLTTNNLNDQSRNYGGWGDTYNALLRANLAINNIPNISGDVNGLLGQAHAIRAFIYFDLVRVFGDVPLYLDVITGVNDDIYRSKVSGEEIMNNVIIPDMKKAEELILTPRDKGRFSLSSVYSLQAEVYMHLKEYALAKQALDKLEQMRQFALVNTAEDFHALFRNEPERSGLPSNQMETGPELIFSIVLNIEEDQGAGGIYSLFWAGVPPFFISDHLENKWIETFPTDSVSWHAKYPDYTPKTVDENTGQTIYGDYFRYLQLAESVKDLGERRYGKYNLTNYSGNEDDTDVVVYRYAGMLLLKAEAEMQLGNKEEAVRLVNRVRQARDLPGIKLEDYPTTDDLHNAILDERQFELLAEGKRWWDLIRTDKAVEVMGPINGQGEDRLLFPIYFQHLVDNPKLTQTPGY</sequence>
<dbReference type="CDD" id="cd08977">
    <property type="entry name" value="SusD"/>
    <property type="match status" value="1"/>
</dbReference>
<keyword evidence="3" id="KW-0732">Signal</keyword>
<comment type="similarity">
    <text evidence="2">Belongs to the SusD family.</text>
</comment>
<evidence type="ECO:0000256" key="4">
    <source>
        <dbReference type="ARBA" id="ARBA00023136"/>
    </source>
</evidence>
<gene>
    <name evidence="8" type="ORF">GCM10009119_32260</name>
</gene>
<comment type="subcellular location">
    <subcellularLocation>
        <location evidence="1">Cell outer membrane</location>
    </subcellularLocation>
</comment>
<dbReference type="InterPro" id="IPR011990">
    <property type="entry name" value="TPR-like_helical_dom_sf"/>
</dbReference>
<evidence type="ECO:0000256" key="3">
    <source>
        <dbReference type="ARBA" id="ARBA00022729"/>
    </source>
</evidence>
<comment type="caution">
    <text evidence="8">The sequence shown here is derived from an EMBL/GenBank/DDBJ whole genome shotgun (WGS) entry which is preliminary data.</text>
</comment>
<evidence type="ECO:0000313" key="9">
    <source>
        <dbReference type="Proteomes" id="UP001500469"/>
    </source>
</evidence>
<dbReference type="EMBL" id="BAAAFI010000042">
    <property type="protein sequence ID" value="GAA0880256.1"/>
    <property type="molecule type" value="Genomic_DNA"/>
</dbReference>
<evidence type="ECO:0000256" key="2">
    <source>
        <dbReference type="ARBA" id="ARBA00006275"/>
    </source>
</evidence>
<evidence type="ECO:0000313" key="8">
    <source>
        <dbReference type="EMBL" id="GAA0880256.1"/>
    </source>
</evidence>
<organism evidence="8 9">
    <name type="scientific">Algoriphagus jejuensis</name>
    <dbReference type="NCBI Taxonomy" id="419934"/>
    <lineage>
        <taxon>Bacteria</taxon>
        <taxon>Pseudomonadati</taxon>
        <taxon>Bacteroidota</taxon>
        <taxon>Cytophagia</taxon>
        <taxon>Cytophagales</taxon>
        <taxon>Cyclobacteriaceae</taxon>
        <taxon>Algoriphagus</taxon>
    </lineage>
</organism>
<keyword evidence="5" id="KW-0998">Cell outer membrane</keyword>
<keyword evidence="4" id="KW-0472">Membrane</keyword>